<keyword evidence="4" id="KW-1185">Reference proteome</keyword>
<feature type="non-terminal residue" evidence="3">
    <location>
        <position position="1"/>
    </location>
</feature>
<dbReference type="GO" id="GO:0016620">
    <property type="term" value="F:oxidoreductase activity, acting on the aldehyde or oxo group of donors, NAD or NADP as acceptor"/>
    <property type="evidence" value="ECO:0007669"/>
    <property type="project" value="InterPro"/>
</dbReference>
<evidence type="ECO:0000259" key="2">
    <source>
        <dbReference type="Pfam" id="PF00171"/>
    </source>
</evidence>
<feature type="region of interest" description="Disordered" evidence="1">
    <location>
        <begin position="160"/>
        <end position="191"/>
    </location>
</feature>
<dbReference type="AlphaFoldDB" id="A0A7K4RC16"/>
<reference evidence="3 4" key="1">
    <citation type="submission" date="2019-09" db="EMBL/GenBank/DDBJ databases">
        <title>Bird 10,000 Genomes (B10K) Project - Family phase.</title>
        <authorList>
            <person name="Zhang G."/>
        </authorList>
    </citation>
    <scope>NUCLEOTIDE SEQUENCE [LARGE SCALE GENOMIC DNA]</scope>
    <source>
        <strain evidence="3">B10K-DU-004-15</strain>
        <tissue evidence="3">Mixed tissue sample</tissue>
    </source>
</reference>
<evidence type="ECO:0000256" key="1">
    <source>
        <dbReference type="SAM" id="MobiDB-lite"/>
    </source>
</evidence>
<sequence>RGLPGGPWGGCCPFSGGGPCAGPSGPTWTWRGGCCGCRRGWLSWAPPAWRVGVPSAWWPRSWPGPARCRRCCGNWGLSWPWEQVQALAWGSPCRGPRVGWARGGRVVVIVLDSADLDGAAAAVAGAFPWGGCVVLAQEGVLALLERRLRARLGGLRVGDPLDPGTDVGPLPPTAPHPEGLVEAAREEGAEV</sequence>
<dbReference type="InterPro" id="IPR015590">
    <property type="entry name" value="Aldehyde_DH_dom"/>
</dbReference>
<dbReference type="Proteomes" id="UP000556200">
    <property type="component" value="Unassembled WGS sequence"/>
</dbReference>
<proteinExistence type="predicted"/>
<dbReference type="SUPFAM" id="SSF53720">
    <property type="entry name" value="ALDH-like"/>
    <property type="match status" value="1"/>
</dbReference>
<organism evidence="3 4">
    <name type="scientific">Neopipo cinnamomea</name>
    <dbReference type="NCBI Taxonomy" id="456388"/>
    <lineage>
        <taxon>Eukaryota</taxon>
        <taxon>Metazoa</taxon>
        <taxon>Chordata</taxon>
        <taxon>Craniata</taxon>
        <taxon>Vertebrata</taxon>
        <taxon>Euteleostomi</taxon>
        <taxon>Archelosauria</taxon>
        <taxon>Archosauria</taxon>
        <taxon>Dinosauria</taxon>
        <taxon>Saurischia</taxon>
        <taxon>Theropoda</taxon>
        <taxon>Coelurosauria</taxon>
        <taxon>Aves</taxon>
        <taxon>Neognathae</taxon>
        <taxon>Neoaves</taxon>
        <taxon>Telluraves</taxon>
        <taxon>Australaves</taxon>
        <taxon>Passeriformes</taxon>
        <taxon>Tyrannidae</taxon>
        <taxon>Neopipo</taxon>
    </lineage>
</organism>
<protein>
    <submittedName>
        <fullName evidence="3">A16A1 dehydrogenase</fullName>
    </submittedName>
</protein>
<name>A0A7K4RC16_9TYRA</name>
<dbReference type="Gene3D" id="3.40.309.10">
    <property type="entry name" value="Aldehyde Dehydrogenase, Chain A, domain 2"/>
    <property type="match status" value="1"/>
</dbReference>
<dbReference type="InterPro" id="IPR016161">
    <property type="entry name" value="Ald_DH/histidinol_DH"/>
</dbReference>
<feature type="non-terminal residue" evidence="3">
    <location>
        <position position="191"/>
    </location>
</feature>
<evidence type="ECO:0000313" key="3">
    <source>
        <dbReference type="EMBL" id="NWQ70878.1"/>
    </source>
</evidence>
<dbReference type="EMBL" id="VYZA01001720">
    <property type="protein sequence ID" value="NWQ70878.1"/>
    <property type="molecule type" value="Genomic_DNA"/>
</dbReference>
<evidence type="ECO:0000313" key="4">
    <source>
        <dbReference type="Proteomes" id="UP000556200"/>
    </source>
</evidence>
<accession>A0A7K4RC16</accession>
<dbReference type="Pfam" id="PF00171">
    <property type="entry name" value="Aldedh"/>
    <property type="match status" value="1"/>
</dbReference>
<feature type="domain" description="Aldehyde dehydrogenase" evidence="2">
    <location>
        <begin position="100"/>
        <end position="191"/>
    </location>
</feature>
<comment type="caution">
    <text evidence="3">The sequence shown here is derived from an EMBL/GenBank/DDBJ whole genome shotgun (WGS) entry which is preliminary data.</text>
</comment>
<gene>
    <name evidence="3" type="primary">Aldh16a1</name>
    <name evidence="3" type="ORF">NEOCIN_R15305</name>
</gene>
<dbReference type="InterPro" id="IPR016163">
    <property type="entry name" value="Ald_DH_C"/>
</dbReference>